<evidence type="ECO:0000313" key="3">
    <source>
        <dbReference type="Proteomes" id="UP001497516"/>
    </source>
</evidence>
<proteinExistence type="predicted"/>
<evidence type="ECO:0000313" key="2">
    <source>
        <dbReference type="EMBL" id="CAL1360091.1"/>
    </source>
</evidence>
<dbReference type="AlphaFoldDB" id="A0AAV2CX03"/>
<feature type="region of interest" description="Disordered" evidence="1">
    <location>
        <begin position="69"/>
        <end position="89"/>
    </location>
</feature>
<dbReference type="EMBL" id="OZ034814">
    <property type="protein sequence ID" value="CAL1360091.1"/>
    <property type="molecule type" value="Genomic_DNA"/>
</dbReference>
<protein>
    <submittedName>
        <fullName evidence="2">Uncharacterized protein</fullName>
    </submittedName>
</protein>
<dbReference type="Proteomes" id="UP001497516">
    <property type="component" value="Chromosome 10"/>
</dbReference>
<reference evidence="2 3" key="1">
    <citation type="submission" date="2024-04" db="EMBL/GenBank/DDBJ databases">
        <authorList>
            <person name="Fracassetti M."/>
        </authorList>
    </citation>
    <scope>NUCLEOTIDE SEQUENCE [LARGE SCALE GENOMIC DNA]</scope>
</reference>
<name>A0AAV2CX03_9ROSI</name>
<evidence type="ECO:0000256" key="1">
    <source>
        <dbReference type="SAM" id="MobiDB-lite"/>
    </source>
</evidence>
<gene>
    <name evidence="2" type="ORF">LTRI10_LOCUS7549</name>
</gene>
<organism evidence="2 3">
    <name type="scientific">Linum trigynum</name>
    <dbReference type="NCBI Taxonomy" id="586398"/>
    <lineage>
        <taxon>Eukaryota</taxon>
        <taxon>Viridiplantae</taxon>
        <taxon>Streptophyta</taxon>
        <taxon>Embryophyta</taxon>
        <taxon>Tracheophyta</taxon>
        <taxon>Spermatophyta</taxon>
        <taxon>Magnoliopsida</taxon>
        <taxon>eudicotyledons</taxon>
        <taxon>Gunneridae</taxon>
        <taxon>Pentapetalae</taxon>
        <taxon>rosids</taxon>
        <taxon>fabids</taxon>
        <taxon>Malpighiales</taxon>
        <taxon>Linaceae</taxon>
        <taxon>Linum</taxon>
    </lineage>
</organism>
<keyword evidence="3" id="KW-1185">Reference proteome</keyword>
<accession>A0AAV2CX03</accession>
<sequence>MSLSSARRGLRDSEGIFVRNGNKNVARSLREPCLKTANCRNNFKAKSSNGVVFRRLATDRAAVDSQQLNNHSHIPRGGGAPPCVATSNL</sequence>